<keyword evidence="4" id="KW-1185">Reference proteome</keyword>
<proteinExistence type="predicted"/>
<keyword evidence="1" id="KW-1133">Transmembrane helix</keyword>
<protein>
    <submittedName>
        <fullName evidence="3">DUF2231 domain-containing protein</fullName>
    </submittedName>
</protein>
<dbReference type="InterPro" id="IPR019251">
    <property type="entry name" value="DUF2231_TM"/>
</dbReference>
<keyword evidence="1" id="KW-0472">Membrane</keyword>
<feature type="transmembrane region" description="Helical" evidence="1">
    <location>
        <begin position="74"/>
        <end position="93"/>
    </location>
</feature>
<dbReference type="Proteomes" id="UP000533476">
    <property type="component" value="Unassembled WGS sequence"/>
</dbReference>
<feature type="transmembrane region" description="Helical" evidence="1">
    <location>
        <begin position="6"/>
        <end position="23"/>
    </location>
</feature>
<feature type="transmembrane region" description="Helical" evidence="1">
    <location>
        <begin position="114"/>
        <end position="135"/>
    </location>
</feature>
<feature type="domain" description="DUF2231" evidence="2">
    <location>
        <begin position="1"/>
        <end position="148"/>
    </location>
</feature>
<evidence type="ECO:0000313" key="4">
    <source>
        <dbReference type="Proteomes" id="UP000533476"/>
    </source>
</evidence>
<dbReference type="EMBL" id="JABBVZ010000014">
    <property type="protein sequence ID" value="NMP21936.1"/>
    <property type="molecule type" value="Genomic_DNA"/>
</dbReference>
<reference evidence="3 4" key="1">
    <citation type="submission" date="2020-04" db="EMBL/GenBank/DDBJ databases">
        <authorList>
            <person name="Zhang R."/>
            <person name="Schippers A."/>
        </authorList>
    </citation>
    <scope>NUCLEOTIDE SEQUENCE [LARGE SCALE GENOMIC DNA]</scope>
    <source>
        <strain evidence="3 4">DSM 109850</strain>
    </source>
</reference>
<comment type="caution">
    <text evidence="3">The sequence shown here is derived from an EMBL/GenBank/DDBJ whole genome shotgun (WGS) entry which is preliminary data.</text>
</comment>
<name>A0A7Y0L276_9FIRM</name>
<evidence type="ECO:0000313" key="3">
    <source>
        <dbReference type="EMBL" id="NMP21936.1"/>
    </source>
</evidence>
<feature type="transmembrane region" description="Helical" evidence="1">
    <location>
        <begin position="35"/>
        <end position="54"/>
    </location>
</feature>
<evidence type="ECO:0000256" key="1">
    <source>
        <dbReference type="SAM" id="Phobius"/>
    </source>
</evidence>
<accession>A0A7Y0L276</accession>
<dbReference type="AlphaFoldDB" id="A0A7Y0L276"/>
<keyword evidence="1" id="KW-0812">Transmembrane</keyword>
<evidence type="ECO:0000259" key="2">
    <source>
        <dbReference type="Pfam" id="PF09990"/>
    </source>
</evidence>
<dbReference type="Pfam" id="PF09990">
    <property type="entry name" value="DUF2231"/>
    <property type="match status" value="1"/>
</dbReference>
<organism evidence="3 4">
    <name type="scientific">Sulfobacillus harzensis</name>
    <dbReference type="NCBI Taxonomy" id="2729629"/>
    <lineage>
        <taxon>Bacteria</taxon>
        <taxon>Bacillati</taxon>
        <taxon>Bacillota</taxon>
        <taxon>Clostridia</taxon>
        <taxon>Eubacteriales</taxon>
        <taxon>Clostridiales Family XVII. Incertae Sedis</taxon>
        <taxon>Sulfobacillus</taxon>
    </lineage>
</organism>
<gene>
    <name evidence="3" type="ORF">HIJ39_06165</name>
</gene>
<sequence length="162" mass="17681">MLVHFPIVLLYGSLLTTLLSFVWRDRERFFDRASFWLLVLGLIAGVVAAAAGVISEQYVHWTPTTNQLLSRHQGYAVLTGVFTIVALAVRLWARYPRVSRDGGWSFAGTGHGRPTLLSLVFLVAAVGMITLTASLGGTMVYQYGVGVHGLLYHTPSPLSAHP</sequence>